<accession>A0A2M7T9E2</accession>
<dbReference type="InterPro" id="IPR029063">
    <property type="entry name" value="SAM-dependent_MTases_sf"/>
</dbReference>
<dbReference type="PRINTS" id="PR00996">
    <property type="entry name" value="CHERMTFRASE"/>
</dbReference>
<dbReference type="RefSeq" id="WP_286678593.1">
    <property type="nucleotide sequence ID" value="NZ_MNXI01000092.1"/>
</dbReference>
<evidence type="ECO:0000313" key="8">
    <source>
        <dbReference type="Proteomes" id="UP000230956"/>
    </source>
</evidence>
<dbReference type="Pfam" id="PF01739">
    <property type="entry name" value="CheR"/>
    <property type="match status" value="1"/>
</dbReference>
<dbReference type="SUPFAM" id="SSF47757">
    <property type="entry name" value="Chemotaxis receptor methyltransferase CheR, N-terminal domain"/>
    <property type="match status" value="1"/>
</dbReference>
<sequence>MDYMGLRVETEYRISDTEFELLRSLVKELTGINLSDHKKMLVVSRLSKRLRTLGLTSFAGYYRYITEGSKGRDEIDHLINRMTTNKTDFYRESHHFDFMQKTALPQIYEEGRRQGKLKVRVWSAGCSSGEEPYTIAITLKEFFKSKPGWNVKLLATDLDTEMLDKSKAGIYKDQIVSPIPNEYLRTYFKKGVGENEGLFMAKGALKDMVVFRRHNLVYDSLPTKRRFDIIFCRNVIIYFDEETKIKVINQFYNALKEGGYLFLGHSESPVGCETKFKLLGNSLYRKIS</sequence>
<evidence type="ECO:0000256" key="5">
    <source>
        <dbReference type="ARBA" id="ARBA00022691"/>
    </source>
</evidence>
<dbReference type="EC" id="2.1.1.80" evidence="2"/>
<dbReference type="PIRSF" id="PIRSF000410">
    <property type="entry name" value="CheR"/>
    <property type="match status" value="1"/>
</dbReference>
<dbReference type="EMBL" id="PFNG01000072">
    <property type="protein sequence ID" value="PIZ41038.1"/>
    <property type="molecule type" value="Genomic_DNA"/>
</dbReference>
<dbReference type="Proteomes" id="UP000230956">
    <property type="component" value="Unassembled WGS sequence"/>
</dbReference>
<evidence type="ECO:0000256" key="4">
    <source>
        <dbReference type="ARBA" id="ARBA00022679"/>
    </source>
</evidence>
<dbReference type="InterPro" id="IPR000780">
    <property type="entry name" value="CheR_MeTrfase"/>
</dbReference>
<dbReference type="PROSITE" id="PS50123">
    <property type="entry name" value="CHER"/>
    <property type="match status" value="1"/>
</dbReference>
<dbReference type="InterPro" id="IPR022641">
    <property type="entry name" value="CheR_N"/>
</dbReference>
<evidence type="ECO:0000256" key="3">
    <source>
        <dbReference type="ARBA" id="ARBA00022603"/>
    </source>
</evidence>
<feature type="domain" description="CheR-type methyltransferase" evidence="6">
    <location>
        <begin position="7"/>
        <end position="288"/>
    </location>
</feature>
<reference evidence="8" key="1">
    <citation type="submission" date="2017-09" db="EMBL/GenBank/DDBJ databases">
        <title>Depth-based differentiation of microbial function through sediment-hosted aquifers and enrichment of novel symbionts in the deep terrestrial subsurface.</title>
        <authorList>
            <person name="Probst A.J."/>
            <person name="Ladd B."/>
            <person name="Jarett J.K."/>
            <person name="Geller-Mcgrath D.E."/>
            <person name="Sieber C.M.K."/>
            <person name="Emerson J.B."/>
            <person name="Anantharaman K."/>
            <person name="Thomas B.C."/>
            <person name="Malmstrom R."/>
            <person name="Stieglmeier M."/>
            <person name="Klingl A."/>
            <person name="Woyke T."/>
            <person name="Ryan C.M."/>
            <person name="Banfield J.F."/>
        </authorList>
    </citation>
    <scope>NUCLEOTIDE SEQUENCE [LARGE SCALE GENOMIC DNA]</scope>
</reference>
<protein>
    <recommendedName>
        <fullName evidence="2">protein-glutamate O-methyltransferase</fullName>
        <ecNumber evidence="2">2.1.1.80</ecNumber>
    </recommendedName>
</protein>
<evidence type="ECO:0000256" key="2">
    <source>
        <dbReference type="ARBA" id="ARBA00012534"/>
    </source>
</evidence>
<evidence type="ECO:0000259" key="6">
    <source>
        <dbReference type="PROSITE" id="PS50123"/>
    </source>
</evidence>
<keyword evidence="3" id="KW-0489">Methyltransferase</keyword>
<dbReference type="InterPro" id="IPR050903">
    <property type="entry name" value="Bact_Chemotaxis_MeTrfase"/>
</dbReference>
<keyword evidence="5" id="KW-0949">S-adenosyl-L-methionine</keyword>
<dbReference type="Pfam" id="PF03705">
    <property type="entry name" value="CheR_N"/>
    <property type="match status" value="1"/>
</dbReference>
<dbReference type="PANTHER" id="PTHR24422:SF19">
    <property type="entry name" value="CHEMOTAXIS PROTEIN METHYLTRANSFERASE"/>
    <property type="match status" value="1"/>
</dbReference>
<dbReference type="CDD" id="cd02440">
    <property type="entry name" value="AdoMet_MTases"/>
    <property type="match status" value="1"/>
</dbReference>
<dbReference type="AlphaFoldDB" id="A0A2M7T9E2"/>
<dbReference type="InterPro" id="IPR026024">
    <property type="entry name" value="Chemotaxis_MeTrfase_CheR"/>
</dbReference>
<dbReference type="GO" id="GO:0008983">
    <property type="term" value="F:protein-glutamate O-methyltransferase activity"/>
    <property type="evidence" value="ECO:0007669"/>
    <property type="project" value="UniProtKB-EC"/>
</dbReference>
<dbReference type="InterPro" id="IPR022642">
    <property type="entry name" value="CheR_C"/>
</dbReference>
<dbReference type="Gene3D" id="1.10.155.10">
    <property type="entry name" value="Chemotaxis receptor methyltransferase CheR, N-terminal domain"/>
    <property type="match status" value="1"/>
</dbReference>
<dbReference type="SUPFAM" id="SSF53335">
    <property type="entry name" value="S-adenosyl-L-methionine-dependent methyltransferases"/>
    <property type="match status" value="1"/>
</dbReference>
<dbReference type="PANTHER" id="PTHR24422">
    <property type="entry name" value="CHEMOTAXIS PROTEIN METHYLTRANSFERASE"/>
    <property type="match status" value="1"/>
</dbReference>
<dbReference type="SMART" id="SM00138">
    <property type="entry name" value="MeTrc"/>
    <property type="match status" value="1"/>
</dbReference>
<keyword evidence="4" id="KW-0808">Transferase</keyword>
<proteinExistence type="predicted"/>
<comment type="catalytic activity">
    <reaction evidence="1">
        <text>L-glutamyl-[protein] + S-adenosyl-L-methionine = [protein]-L-glutamate 5-O-methyl ester + S-adenosyl-L-homocysteine</text>
        <dbReference type="Rhea" id="RHEA:24452"/>
        <dbReference type="Rhea" id="RHEA-COMP:10208"/>
        <dbReference type="Rhea" id="RHEA-COMP:10311"/>
        <dbReference type="ChEBI" id="CHEBI:29973"/>
        <dbReference type="ChEBI" id="CHEBI:57856"/>
        <dbReference type="ChEBI" id="CHEBI:59789"/>
        <dbReference type="ChEBI" id="CHEBI:82795"/>
        <dbReference type="EC" id="2.1.1.80"/>
    </reaction>
</comment>
<evidence type="ECO:0000256" key="1">
    <source>
        <dbReference type="ARBA" id="ARBA00001541"/>
    </source>
</evidence>
<organism evidence="7 8">
    <name type="scientific">Candidatus Aquicultor secundus</name>
    <dbReference type="NCBI Taxonomy" id="1973895"/>
    <lineage>
        <taxon>Bacteria</taxon>
        <taxon>Bacillati</taxon>
        <taxon>Actinomycetota</taxon>
        <taxon>Candidatus Aquicultoria</taxon>
        <taxon>Candidatus Aquicultorales</taxon>
        <taxon>Candidatus Aquicultoraceae</taxon>
        <taxon>Candidatus Aquicultor</taxon>
    </lineage>
</organism>
<comment type="caution">
    <text evidence="7">The sequence shown here is derived from an EMBL/GenBank/DDBJ whole genome shotgun (WGS) entry which is preliminary data.</text>
</comment>
<dbReference type="GO" id="GO:0032259">
    <property type="term" value="P:methylation"/>
    <property type="evidence" value="ECO:0007669"/>
    <property type="project" value="UniProtKB-KW"/>
</dbReference>
<dbReference type="InterPro" id="IPR036804">
    <property type="entry name" value="CheR_N_sf"/>
</dbReference>
<name>A0A2M7T9E2_9ACTN</name>
<gene>
    <name evidence="7" type="ORF">COY37_03055</name>
</gene>
<evidence type="ECO:0000313" key="7">
    <source>
        <dbReference type="EMBL" id="PIZ41038.1"/>
    </source>
</evidence>
<dbReference type="Gene3D" id="3.40.50.150">
    <property type="entry name" value="Vaccinia Virus protein VP39"/>
    <property type="match status" value="1"/>
</dbReference>